<dbReference type="SUPFAM" id="SSF54928">
    <property type="entry name" value="RNA-binding domain, RBD"/>
    <property type="match status" value="2"/>
</dbReference>
<dbReference type="InterPro" id="IPR035979">
    <property type="entry name" value="RBD_domain_sf"/>
</dbReference>
<gene>
    <name evidence="6" type="ORF">BU14_0337s0010</name>
</gene>
<dbReference type="PROSITE" id="PS50102">
    <property type="entry name" value="RRM"/>
    <property type="match status" value="2"/>
</dbReference>
<accession>A0A1X6NYF8</accession>
<feature type="compositionally biased region" description="Basic and acidic residues" evidence="4">
    <location>
        <begin position="593"/>
        <end position="603"/>
    </location>
</feature>
<feature type="compositionally biased region" description="Low complexity" evidence="4">
    <location>
        <begin position="468"/>
        <end position="482"/>
    </location>
</feature>
<feature type="domain" description="RRM" evidence="5">
    <location>
        <begin position="1"/>
        <end position="61"/>
    </location>
</feature>
<dbReference type="Pfam" id="PF00076">
    <property type="entry name" value="RRM_1"/>
    <property type="match status" value="2"/>
</dbReference>
<feature type="compositionally biased region" description="Low complexity" evidence="4">
    <location>
        <begin position="574"/>
        <end position="584"/>
    </location>
</feature>
<feature type="compositionally biased region" description="Gly residues" evidence="4">
    <location>
        <begin position="84"/>
        <end position="93"/>
    </location>
</feature>
<feature type="domain" description="RRM" evidence="5">
    <location>
        <begin position="163"/>
        <end position="241"/>
    </location>
</feature>
<keyword evidence="7" id="KW-1185">Reference proteome</keyword>
<feature type="region of interest" description="Disordered" evidence="4">
    <location>
        <begin position="507"/>
        <end position="603"/>
    </location>
</feature>
<evidence type="ECO:0000256" key="3">
    <source>
        <dbReference type="PROSITE-ProRule" id="PRU00176"/>
    </source>
</evidence>
<feature type="compositionally biased region" description="Gly residues" evidence="4">
    <location>
        <begin position="256"/>
        <end position="269"/>
    </location>
</feature>
<name>A0A1X6NYF8_PORUM</name>
<feature type="region of interest" description="Disordered" evidence="4">
    <location>
        <begin position="429"/>
        <end position="494"/>
    </location>
</feature>
<reference evidence="6 7" key="1">
    <citation type="submission" date="2017-03" db="EMBL/GenBank/DDBJ databases">
        <title>WGS assembly of Porphyra umbilicalis.</title>
        <authorList>
            <person name="Brawley S.H."/>
            <person name="Blouin N.A."/>
            <person name="Ficko-Blean E."/>
            <person name="Wheeler G.L."/>
            <person name="Lohr M."/>
            <person name="Goodson H.V."/>
            <person name="Jenkins J.W."/>
            <person name="Blaby-Haas C.E."/>
            <person name="Helliwell K.E."/>
            <person name="Chan C."/>
            <person name="Marriage T."/>
            <person name="Bhattacharya D."/>
            <person name="Klein A.S."/>
            <person name="Badis Y."/>
            <person name="Brodie J."/>
            <person name="Cao Y."/>
            <person name="Collen J."/>
            <person name="Dittami S.M."/>
            <person name="Gachon C.M."/>
            <person name="Green B.R."/>
            <person name="Karpowicz S."/>
            <person name="Kim J.W."/>
            <person name="Kudahl U."/>
            <person name="Lin S."/>
            <person name="Michel G."/>
            <person name="Mittag M."/>
            <person name="Olson B.J."/>
            <person name="Pangilinan J."/>
            <person name="Peng Y."/>
            <person name="Qiu H."/>
            <person name="Shu S."/>
            <person name="Singer J.T."/>
            <person name="Smith A.G."/>
            <person name="Sprecher B.N."/>
            <person name="Wagner V."/>
            <person name="Wang W."/>
            <person name="Wang Z.-Y."/>
            <person name="Yan J."/>
            <person name="Yarish C."/>
            <person name="Zoeuner-Riek S."/>
            <person name="Zhuang Y."/>
            <person name="Zou Y."/>
            <person name="Lindquist E.A."/>
            <person name="Grimwood J."/>
            <person name="Barry K."/>
            <person name="Rokhsar D.S."/>
            <person name="Schmutz J."/>
            <person name="Stiller J.W."/>
            <person name="Grossman A.R."/>
            <person name="Prochnik S.E."/>
        </authorList>
    </citation>
    <scope>NUCLEOTIDE SEQUENCE [LARGE SCALE GENOMIC DNA]</scope>
    <source>
        <strain evidence="6">4086291</strain>
    </source>
</reference>
<dbReference type="Proteomes" id="UP000218209">
    <property type="component" value="Unassembled WGS sequence"/>
</dbReference>
<dbReference type="AlphaFoldDB" id="A0A1X6NYF8"/>
<evidence type="ECO:0000256" key="1">
    <source>
        <dbReference type="ARBA" id="ARBA00022737"/>
    </source>
</evidence>
<proteinExistence type="predicted"/>
<dbReference type="PANTHER" id="PTHR48032:SF6">
    <property type="entry name" value="RNA-BINDING (RRM_RBD_RNP MOTIFS) FAMILY PROTEIN"/>
    <property type="match status" value="1"/>
</dbReference>
<organism evidence="6 7">
    <name type="scientific">Porphyra umbilicalis</name>
    <name type="common">Purple laver</name>
    <name type="synonym">Red alga</name>
    <dbReference type="NCBI Taxonomy" id="2786"/>
    <lineage>
        <taxon>Eukaryota</taxon>
        <taxon>Rhodophyta</taxon>
        <taxon>Bangiophyceae</taxon>
        <taxon>Bangiales</taxon>
        <taxon>Bangiaceae</taxon>
        <taxon>Porphyra</taxon>
    </lineage>
</organism>
<evidence type="ECO:0000256" key="2">
    <source>
        <dbReference type="ARBA" id="ARBA00022884"/>
    </source>
</evidence>
<dbReference type="Gene3D" id="3.30.70.330">
    <property type="match status" value="2"/>
</dbReference>
<dbReference type="GO" id="GO:0003729">
    <property type="term" value="F:mRNA binding"/>
    <property type="evidence" value="ECO:0007669"/>
    <property type="project" value="TreeGrafter"/>
</dbReference>
<dbReference type="GO" id="GO:0006417">
    <property type="term" value="P:regulation of translation"/>
    <property type="evidence" value="ECO:0007669"/>
    <property type="project" value="TreeGrafter"/>
</dbReference>
<feature type="compositionally biased region" description="Low complexity" evidence="4">
    <location>
        <begin position="507"/>
        <end position="540"/>
    </location>
</feature>
<dbReference type="SMART" id="SM00360">
    <property type="entry name" value="RRM"/>
    <property type="match status" value="2"/>
</dbReference>
<feature type="region of interest" description="Disordered" evidence="4">
    <location>
        <begin position="131"/>
        <end position="153"/>
    </location>
</feature>
<evidence type="ECO:0000259" key="5">
    <source>
        <dbReference type="PROSITE" id="PS50102"/>
    </source>
</evidence>
<dbReference type="PANTHER" id="PTHR48032">
    <property type="entry name" value="RNA-BINDING PROTEIN MUSASHI HOMOLOG RBP6"/>
    <property type="match status" value="1"/>
</dbReference>
<keyword evidence="1" id="KW-0677">Repeat</keyword>
<sequence length="603" mass="58543">MRSYFEKYGAITDCVIMRDRHTGHPRGFGFVTYADETVAAKVASQRHDLDGRQVEAKRAVPRNECAQPAFTPKASMFPRYPSDAGGGSSYPTSGGDGGGGGYGGTAGSGYGRVGSSAGYGAVPTAVVSGVRGGAMHDRGSGGGGGGGGRHGSPNTSMHVGGSRKIFVGGLPSACHNEEFRAYFSRFGTIVEAQVMFDHQTGNSRGFGFVTYADEAGVAAAVGVGRMHEIMDKNVEVKRAETKSAAERRAATSRHSGSGGGGNMGGGGSSGTRDNGYGTAGRDMYGGGGRGDGYGGAAGAAYGGAVMGGATAGGYSGGAYAGSGGYANAGTGGGYGMTPEQYYYQAQAAAAAQTPQGQQVMTPAQMASWQQYYAALGYQYAPGYNQPGAAAVSSPTSSGGGPQPAYDPYYSGYYPAGAMTPGVPGAGAVAGGPGGLSRPGAGPAKTASAAIPSRNLQDPRRQPGRSSVPAAGGEAGPATTAGPAEERKAPAPAGAVVAAPATPAAPAAVGAADGTAAATAPVEGAPDTSAPADATATAVARGAGGEADKAAGGGGGGGSGGGGGGAADGSEAGGRDAAAAAAAGNNGNGGRRQLRGERYHPYGR</sequence>
<keyword evidence="2 3" id="KW-0694">RNA-binding</keyword>
<feature type="region of interest" description="Disordered" evidence="4">
    <location>
        <begin position="63"/>
        <end position="93"/>
    </location>
</feature>
<feature type="compositionally biased region" description="Gly residues" evidence="4">
    <location>
        <begin position="140"/>
        <end position="150"/>
    </location>
</feature>
<dbReference type="InterPro" id="IPR000504">
    <property type="entry name" value="RRM_dom"/>
</dbReference>
<feature type="compositionally biased region" description="Basic and acidic residues" evidence="4">
    <location>
        <begin position="239"/>
        <end position="249"/>
    </location>
</feature>
<dbReference type="InterPro" id="IPR012677">
    <property type="entry name" value="Nucleotide-bd_a/b_plait_sf"/>
</dbReference>
<dbReference type="EMBL" id="KV918988">
    <property type="protein sequence ID" value="OSX73575.1"/>
    <property type="molecule type" value="Genomic_DNA"/>
</dbReference>
<evidence type="ECO:0000313" key="6">
    <source>
        <dbReference type="EMBL" id="OSX73575.1"/>
    </source>
</evidence>
<feature type="region of interest" description="Disordered" evidence="4">
    <location>
        <begin position="239"/>
        <end position="275"/>
    </location>
</feature>
<evidence type="ECO:0000256" key="4">
    <source>
        <dbReference type="SAM" id="MobiDB-lite"/>
    </source>
</evidence>
<dbReference type="OrthoDB" id="1875751at2759"/>
<evidence type="ECO:0000313" key="7">
    <source>
        <dbReference type="Proteomes" id="UP000218209"/>
    </source>
</evidence>
<protein>
    <recommendedName>
        <fullName evidence="5">RRM domain-containing protein</fullName>
    </recommendedName>
</protein>
<feature type="compositionally biased region" description="Gly residues" evidence="4">
    <location>
        <begin position="550"/>
        <end position="566"/>
    </location>
</feature>